<dbReference type="SMART" id="SM00184">
    <property type="entry name" value="RING"/>
    <property type="match status" value="1"/>
</dbReference>
<gene>
    <name evidence="6" type="ORF">Din_038452</name>
</gene>
<reference evidence="6" key="1">
    <citation type="submission" date="2019-08" db="EMBL/GenBank/DDBJ databases">
        <title>Reference gene set and small RNA set construction with multiple tissues from Davidia involucrata Baill.</title>
        <authorList>
            <person name="Yang H."/>
            <person name="Zhou C."/>
            <person name="Li G."/>
            <person name="Wang J."/>
            <person name="Gao P."/>
            <person name="Wang M."/>
            <person name="Wang R."/>
            <person name="Zhao Y."/>
        </authorList>
    </citation>
    <scope>NUCLEOTIDE SEQUENCE</scope>
    <source>
        <tissue evidence="6">Mixed with DoveR01_LX</tissue>
    </source>
</reference>
<protein>
    <submittedName>
        <fullName evidence="6">Putative Brassinosteroid-responsive RING-H2</fullName>
    </submittedName>
</protein>
<dbReference type="Gene3D" id="3.30.40.10">
    <property type="entry name" value="Zinc/RING finger domain, C3HC4 (zinc finger)"/>
    <property type="match status" value="1"/>
</dbReference>
<dbReference type="InterPro" id="IPR001841">
    <property type="entry name" value="Znf_RING"/>
</dbReference>
<dbReference type="SUPFAM" id="SSF57850">
    <property type="entry name" value="RING/U-box"/>
    <property type="match status" value="1"/>
</dbReference>
<proteinExistence type="predicted"/>
<keyword evidence="3" id="KW-0862">Zinc</keyword>
<dbReference type="EMBL" id="GHES01038452">
    <property type="protein sequence ID" value="MPA69011.1"/>
    <property type="molecule type" value="Transcribed_RNA"/>
</dbReference>
<dbReference type="PROSITE" id="PS50089">
    <property type="entry name" value="ZF_RING_2"/>
    <property type="match status" value="1"/>
</dbReference>
<dbReference type="PANTHER" id="PTHR45969:SF81">
    <property type="entry name" value="OS08G0157400 PROTEIN"/>
    <property type="match status" value="1"/>
</dbReference>
<evidence type="ECO:0000259" key="5">
    <source>
        <dbReference type="PROSITE" id="PS50089"/>
    </source>
</evidence>
<dbReference type="Pfam" id="PF13639">
    <property type="entry name" value="zf-RING_2"/>
    <property type="match status" value="1"/>
</dbReference>
<dbReference type="GO" id="GO:0008270">
    <property type="term" value="F:zinc ion binding"/>
    <property type="evidence" value="ECO:0007669"/>
    <property type="project" value="UniProtKB-KW"/>
</dbReference>
<dbReference type="SMART" id="SM00744">
    <property type="entry name" value="RINGv"/>
    <property type="match status" value="1"/>
</dbReference>
<accession>A0A5B7BME5</accession>
<dbReference type="AlphaFoldDB" id="A0A5B7BME5"/>
<evidence type="ECO:0000256" key="3">
    <source>
        <dbReference type="ARBA" id="ARBA00022833"/>
    </source>
</evidence>
<name>A0A5B7BME5_DAVIN</name>
<evidence type="ECO:0000256" key="1">
    <source>
        <dbReference type="ARBA" id="ARBA00022723"/>
    </source>
</evidence>
<organism evidence="6">
    <name type="scientific">Davidia involucrata</name>
    <name type="common">Dove tree</name>
    <dbReference type="NCBI Taxonomy" id="16924"/>
    <lineage>
        <taxon>Eukaryota</taxon>
        <taxon>Viridiplantae</taxon>
        <taxon>Streptophyta</taxon>
        <taxon>Embryophyta</taxon>
        <taxon>Tracheophyta</taxon>
        <taxon>Spermatophyta</taxon>
        <taxon>Magnoliopsida</taxon>
        <taxon>eudicotyledons</taxon>
        <taxon>Gunneridae</taxon>
        <taxon>Pentapetalae</taxon>
        <taxon>asterids</taxon>
        <taxon>Cornales</taxon>
        <taxon>Nyssaceae</taxon>
        <taxon>Davidia</taxon>
    </lineage>
</organism>
<evidence type="ECO:0000313" key="6">
    <source>
        <dbReference type="EMBL" id="MPA69011.1"/>
    </source>
</evidence>
<sequence length="177" mass="19877">MMMKMPKAIISITLMVNHLKCMFMMALTHLGVLKSNPAAAEEEEEEAFSWGNSVIMMLDGSSPSLVPIPVHAVTAAIKKRLPVLQYGDFKEKRFGIVQQQQQQMEEEDKACAVCLDSIESRHEIRELCNCCHVFHRECLDSWVDEGQLTCPLCRSMLLPSNSNSNSNSKGHHLNLST</sequence>
<evidence type="ECO:0000256" key="4">
    <source>
        <dbReference type="PROSITE-ProRule" id="PRU00175"/>
    </source>
</evidence>
<feature type="domain" description="RING-type" evidence="5">
    <location>
        <begin position="111"/>
        <end position="154"/>
    </location>
</feature>
<dbReference type="PANTHER" id="PTHR45969">
    <property type="entry name" value="RING ZINC FINGER PROTEIN-RELATED"/>
    <property type="match status" value="1"/>
</dbReference>
<dbReference type="GO" id="GO:0016567">
    <property type="term" value="P:protein ubiquitination"/>
    <property type="evidence" value="ECO:0007669"/>
    <property type="project" value="TreeGrafter"/>
</dbReference>
<dbReference type="InterPro" id="IPR013083">
    <property type="entry name" value="Znf_RING/FYVE/PHD"/>
</dbReference>
<keyword evidence="1" id="KW-0479">Metal-binding</keyword>
<dbReference type="InterPro" id="IPR011016">
    <property type="entry name" value="Znf_RING-CH"/>
</dbReference>
<evidence type="ECO:0000256" key="2">
    <source>
        <dbReference type="ARBA" id="ARBA00022771"/>
    </source>
</evidence>
<keyword evidence="2 4" id="KW-0863">Zinc-finger</keyword>
<dbReference type="GO" id="GO:0061630">
    <property type="term" value="F:ubiquitin protein ligase activity"/>
    <property type="evidence" value="ECO:0007669"/>
    <property type="project" value="TreeGrafter"/>
</dbReference>